<feature type="region of interest" description="Disordered" evidence="1">
    <location>
        <begin position="286"/>
        <end position="308"/>
    </location>
</feature>
<organism evidence="2 3">
    <name type="scientific">Bodo saltans</name>
    <name type="common">Flagellated protozoan</name>
    <dbReference type="NCBI Taxonomy" id="75058"/>
    <lineage>
        <taxon>Eukaryota</taxon>
        <taxon>Discoba</taxon>
        <taxon>Euglenozoa</taxon>
        <taxon>Kinetoplastea</taxon>
        <taxon>Metakinetoplastina</taxon>
        <taxon>Eubodonida</taxon>
        <taxon>Bodonidae</taxon>
        <taxon>Bodo</taxon>
    </lineage>
</organism>
<name>A0A0S4JDQ7_BODSA</name>
<keyword evidence="3" id="KW-1185">Reference proteome</keyword>
<protein>
    <submittedName>
        <fullName evidence="2">Uncharacterized protein</fullName>
    </submittedName>
</protein>
<dbReference type="AlphaFoldDB" id="A0A0S4JDQ7"/>
<sequence length="324" mass="36996">MSHFSTSLSDARAEAEAARWYRHESSRSLQDRVSALEIAERLHAKRVQELAVREEVLHRTLLALPRGPVKDWERQVDDYIRKAVARVEPQPPIATFVKELEGRAVQLEYSLYQVRQRLTAVEKQERDVMSREARVAEREQEVTRARHAHETVWSELQNREALVVAHEEELHDLERELDAWSARLQRRQASLEEAPPRGGNGSTLPARSPPPAPQPPSSAPPPPLSLSSNTLDKDQRIQLVEVADYISRRYEALQRMEKWIQTRCQGIEEATARLHALHVRVGGNDPMTPGSDGDMSASPEPLSPPREDIHPFLQMFATREGPWR</sequence>
<reference evidence="3" key="1">
    <citation type="submission" date="2015-09" db="EMBL/GenBank/DDBJ databases">
        <authorList>
            <consortium name="Pathogen Informatics"/>
        </authorList>
    </citation>
    <scope>NUCLEOTIDE SEQUENCE [LARGE SCALE GENOMIC DNA]</scope>
    <source>
        <strain evidence="3">Lake Konstanz</strain>
    </source>
</reference>
<feature type="region of interest" description="Disordered" evidence="1">
    <location>
        <begin position="187"/>
        <end position="232"/>
    </location>
</feature>
<proteinExistence type="predicted"/>
<dbReference type="Proteomes" id="UP000051952">
    <property type="component" value="Unassembled WGS sequence"/>
</dbReference>
<dbReference type="EMBL" id="CYKH01001630">
    <property type="protein sequence ID" value="CUG88291.1"/>
    <property type="molecule type" value="Genomic_DNA"/>
</dbReference>
<accession>A0A0S4JDQ7</accession>
<gene>
    <name evidence="2" type="ORF">BSAL_14770</name>
</gene>
<evidence type="ECO:0000313" key="2">
    <source>
        <dbReference type="EMBL" id="CUG88291.1"/>
    </source>
</evidence>
<evidence type="ECO:0000256" key="1">
    <source>
        <dbReference type="SAM" id="MobiDB-lite"/>
    </source>
</evidence>
<feature type="compositionally biased region" description="Pro residues" evidence="1">
    <location>
        <begin position="207"/>
        <end position="224"/>
    </location>
</feature>
<dbReference type="VEuPathDB" id="TriTrypDB:BSAL_14770"/>
<evidence type="ECO:0000313" key="3">
    <source>
        <dbReference type="Proteomes" id="UP000051952"/>
    </source>
</evidence>